<dbReference type="KEGG" id="bts:Btus_1062"/>
<dbReference type="OrthoDB" id="5489780at2"/>
<evidence type="ECO:0000313" key="12">
    <source>
        <dbReference type="Proteomes" id="UP000002368"/>
    </source>
</evidence>
<dbReference type="PANTHER" id="PTHR23409:SF36">
    <property type="entry name" value="R2-LIKE LIGAND BINDING OXIDASE"/>
    <property type="match status" value="1"/>
</dbReference>
<keyword evidence="5" id="KW-0479">Metal-binding</keyword>
<dbReference type="CDD" id="cd07911">
    <property type="entry name" value="RNRR2_Rv0233_like"/>
    <property type="match status" value="1"/>
</dbReference>
<dbReference type="GO" id="GO:0009263">
    <property type="term" value="P:deoxyribonucleotide biosynthetic process"/>
    <property type="evidence" value="ECO:0007669"/>
    <property type="project" value="InterPro"/>
</dbReference>
<dbReference type="SUPFAM" id="SSF47240">
    <property type="entry name" value="Ferritin-like"/>
    <property type="match status" value="1"/>
</dbReference>
<dbReference type="NCBIfam" id="NF006202">
    <property type="entry name" value="PRK08326.1-5"/>
    <property type="match status" value="1"/>
</dbReference>
<dbReference type="EMBL" id="CP002017">
    <property type="protein sequence ID" value="ADG05799.1"/>
    <property type="molecule type" value="Genomic_DNA"/>
</dbReference>
<name>D5WWU8_KYRT2</name>
<dbReference type="STRING" id="562970.Btus_1062"/>
<evidence type="ECO:0000256" key="1">
    <source>
        <dbReference type="ARBA" id="ARBA00001936"/>
    </source>
</evidence>
<gene>
    <name evidence="11" type="ordered locus">Btus_1062</name>
</gene>
<evidence type="ECO:0000256" key="5">
    <source>
        <dbReference type="ARBA" id="ARBA00022723"/>
    </source>
</evidence>
<sequence>MRVFATTSERGLNQEILPMRLYHKAKKLGIWDPKELDFTQDREDWKTLTTDQKELILKLCSLFQAGEEAVTRDLLPLIRVVASEGRLEEEMYLTTFLFEEAKHTESFRLFLDEVAEYRGDLAIYHKENYKKVFYEYLPQAMERLIHDPSPEAQAEASVTYNMIVEGVLAETGYHGFSNALGRQGKMPGLLKAVEYLKRDESRHIGYGTYLLSRLIAENENVWKTINNKMGELLPYAIGVVNELLGEGPHPFGLDPEEFVQYATKQFQIRMDVLERAKDRSVDEIYGISEQEIGVLS</sequence>
<keyword evidence="12" id="KW-1185">Reference proteome</keyword>
<dbReference type="InterPro" id="IPR012348">
    <property type="entry name" value="RNR-like"/>
</dbReference>
<comment type="cofactor">
    <cofactor evidence="1">
        <name>Mn(2+)</name>
        <dbReference type="ChEBI" id="CHEBI:29035"/>
    </cofactor>
</comment>
<dbReference type="Pfam" id="PF00268">
    <property type="entry name" value="Ribonuc_red_sm"/>
    <property type="match status" value="1"/>
</dbReference>
<dbReference type="NCBIfam" id="NF006200">
    <property type="entry name" value="PRK08326.1-3"/>
    <property type="match status" value="1"/>
</dbReference>
<evidence type="ECO:0000313" key="11">
    <source>
        <dbReference type="EMBL" id="ADG05799.1"/>
    </source>
</evidence>
<proteinExistence type="inferred from homology"/>
<protein>
    <recommendedName>
        <fullName evidence="4">R2-like ligand binding oxidase</fullName>
    </recommendedName>
    <alternativeName>
        <fullName evidence="10">Ribonucleotide reductase R2 subunit homolog</fullName>
    </alternativeName>
    <alternativeName>
        <fullName evidence="9">Ribonucleotide reductase small subunit homolog</fullName>
    </alternativeName>
</protein>
<reference evidence="11 12" key="1">
    <citation type="journal article" date="2011" name="Stand. Genomic Sci.">
        <title>Complete genome sequence of the thermophilic, hydrogen-oxidizing Bacillus tusciae type strain (T2) and reclassification in the new genus, Kyrpidia gen. nov. as Kyrpidia tusciae comb. nov. and emendation of the family Alicyclobacillaceae da Costa and Rainey, 2010.</title>
        <authorList>
            <person name="Klenk H.P."/>
            <person name="Lapidus A."/>
            <person name="Chertkov O."/>
            <person name="Copeland A."/>
            <person name="Del Rio T.G."/>
            <person name="Nolan M."/>
            <person name="Lucas S."/>
            <person name="Chen F."/>
            <person name="Tice H."/>
            <person name="Cheng J.F."/>
            <person name="Han C."/>
            <person name="Bruce D."/>
            <person name="Goodwin L."/>
            <person name="Pitluck S."/>
            <person name="Pati A."/>
            <person name="Ivanova N."/>
            <person name="Mavromatis K."/>
            <person name="Daum C."/>
            <person name="Chen A."/>
            <person name="Palaniappan K."/>
            <person name="Chang Y.J."/>
            <person name="Land M."/>
            <person name="Hauser L."/>
            <person name="Jeffries C.D."/>
            <person name="Detter J.C."/>
            <person name="Rohde M."/>
            <person name="Abt B."/>
            <person name="Pukall R."/>
            <person name="Goker M."/>
            <person name="Bristow J."/>
            <person name="Markowitz V."/>
            <person name="Hugenholtz P."/>
            <person name="Eisen J.A."/>
        </authorList>
    </citation>
    <scope>NUCLEOTIDE SEQUENCE [LARGE SCALE GENOMIC DNA]</scope>
    <source>
        <strain evidence="11 12">DSM 2912</strain>
    </source>
</reference>
<dbReference type="InterPro" id="IPR009078">
    <property type="entry name" value="Ferritin-like_SF"/>
</dbReference>
<evidence type="ECO:0000256" key="4">
    <source>
        <dbReference type="ARBA" id="ARBA00013559"/>
    </source>
</evidence>
<dbReference type="eggNOG" id="COG0208">
    <property type="taxonomic scope" value="Bacteria"/>
</dbReference>
<dbReference type="RefSeq" id="WP_013075090.1">
    <property type="nucleotide sequence ID" value="NC_014098.1"/>
</dbReference>
<dbReference type="GO" id="GO:0016491">
    <property type="term" value="F:oxidoreductase activity"/>
    <property type="evidence" value="ECO:0007669"/>
    <property type="project" value="UniProtKB-KW"/>
</dbReference>
<evidence type="ECO:0000256" key="2">
    <source>
        <dbReference type="ARBA" id="ARBA00001962"/>
    </source>
</evidence>
<dbReference type="Proteomes" id="UP000002368">
    <property type="component" value="Chromosome"/>
</dbReference>
<comment type="cofactor">
    <cofactor evidence="2">
        <name>Fe cation</name>
        <dbReference type="ChEBI" id="CHEBI:24875"/>
    </cofactor>
</comment>
<evidence type="ECO:0000256" key="10">
    <source>
        <dbReference type="ARBA" id="ARBA00032636"/>
    </source>
</evidence>
<evidence type="ECO:0000256" key="6">
    <source>
        <dbReference type="ARBA" id="ARBA00023002"/>
    </source>
</evidence>
<dbReference type="HOGENOM" id="CLU_072736_0_0_9"/>
<dbReference type="Gene3D" id="1.10.620.20">
    <property type="entry name" value="Ribonucleotide Reductase, subunit A"/>
    <property type="match status" value="1"/>
</dbReference>
<evidence type="ECO:0000256" key="9">
    <source>
        <dbReference type="ARBA" id="ARBA00031672"/>
    </source>
</evidence>
<keyword evidence="6" id="KW-0560">Oxidoreductase</keyword>
<dbReference type="InterPro" id="IPR033908">
    <property type="entry name" value="R2LOX"/>
</dbReference>
<dbReference type="GO" id="GO:0046872">
    <property type="term" value="F:metal ion binding"/>
    <property type="evidence" value="ECO:0007669"/>
    <property type="project" value="UniProtKB-KW"/>
</dbReference>
<evidence type="ECO:0000256" key="8">
    <source>
        <dbReference type="ARBA" id="ARBA00023211"/>
    </source>
</evidence>
<dbReference type="NCBIfam" id="NF006198">
    <property type="entry name" value="PRK08326.1-1"/>
    <property type="match status" value="1"/>
</dbReference>
<dbReference type="AlphaFoldDB" id="D5WWU8"/>
<dbReference type="PANTHER" id="PTHR23409">
    <property type="entry name" value="RIBONUCLEOSIDE-DIPHOSPHATE REDUCTASE SMALL CHAIN"/>
    <property type="match status" value="1"/>
</dbReference>
<evidence type="ECO:0000256" key="7">
    <source>
        <dbReference type="ARBA" id="ARBA00023004"/>
    </source>
</evidence>
<evidence type="ECO:0000256" key="3">
    <source>
        <dbReference type="ARBA" id="ARBA00007873"/>
    </source>
</evidence>
<organism evidence="11 12">
    <name type="scientific">Kyrpidia tusciae (strain DSM 2912 / NBRC 15312 / T2)</name>
    <name type="common">Bacillus tusciae</name>
    <dbReference type="NCBI Taxonomy" id="562970"/>
    <lineage>
        <taxon>Bacteria</taxon>
        <taxon>Bacillati</taxon>
        <taxon>Bacillota</taxon>
        <taxon>Bacilli</taxon>
        <taxon>Bacillales</taxon>
        <taxon>Alicyclobacillaceae</taxon>
        <taxon>Kyrpidia</taxon>
    </lineage>
</organism>
<keyword evidence="7" id="KW-0408">Iron</keyword>
<comment type="similarity">
    <text evidence="3">Belongs to the ribonucleoside diphosphate reductase small chain family. R2-like ligand binding oxidase subfamily.</text>
</comment>
<accession>D5WWU8</accession>
<keyword evidence="8" id="KW-0464">Manganese</keyword>
<dbReference type="InterPro" id="IPR000358">
    <property type="entry name" value="RNR_small_fam"/>
</dbReference>